<name>A0A4Z1AWW9_9FLAO</name>
<dbReference type="AlphaFoldDB" id="A0A4Z1AWW9"/>
<dbReference type="OrthoDB" id="5951953at2"/>
<protein>
    <recommendedName>
        <fullName evidence="3">DUF2846 domain-containing protein</fullName>
    </recommendedName>
</protein>
<organism evidence="1 2">
    <name type="scientific">Empedobacter tilapiae</name>
    <dbReference type="NCBI Taxonomy" id="2491114"/>
    <lineage>
        <taxon>Bacteria</taxon>
        <taxon>Pseudomonadati</taxon>
        <taxon>Bacteroidota</taxon>
        <taxon>Flavobacteriia</taxon>
        <taxon>Flavobacteriales</taxon>
        <taxon>Weeksellaceae</taxon>
        <taxon>Empedobacter</taxon>
    </lineage>
</organism>
<evidence type="ECO:0000313" key="2">
    <source>
        <dbReference type="Proteomes" id="UP000297998"/>
    </source>
</evidence>
<keyword evidence="2" id="KW-1185">Reference proteome</keyword>
<comment type="caution">
    <text evidence="1">The sequence shown here is derived from an EMBL/GenBank/DDBJ whole genome shotgun (WGS) entry which is preliminary data.</text>
</comment>
<proteinExistence type="predicted"/>
<reference evidence="1 2" key="1">
    <citation type="submission" date="2019-03" db="EMBL/GenBank/DDBJ databases">
        <title>Empedobacter tilapiae sp. nov., isolated from an intestine of Nile tilapia Oreochromis niloticus.</title>
        <authorList>
            <person name="Kim Y.-O."/>
            <person name="Yoon J.-H."/>
        </authorList>
    </citation>
    <scope>NUCLEOTIDE SEQUENCE [LARGE SCALE GENOMIC DNA]</scope>
    <source>
        <strain evidence="1 2">MRS2</strain>
    </source>
</reference>
<dbReference type="Proteomes" id="UP000297998">
    <property type="component" value="Unassembled WGS sequence"/>
</dbReference>
<accession>A0A4Z1AWW9</accession>
<evidence type="ECO:0000313" key="1">
    <source>
        <dbReference type="EMBL" id="TGN24513.1"/>
    </source>
</evidence>
<evidence type="ECO:0008006" key="3">
    <source>
        <dbReference type="Google" id="ProtNLM"/>
    </source>
</evidence>
<sequence length="192" mass="21384">MKLLNYLIVILITISSTAFGQKVINQEIKMPSEGKSNVYITRSGAGVLLNFRVYDGEKFISKIPSGNYVIYETEPGEHIFWAASENRDYVKANLEAGKTYVIDIEGKMGLVLAAVNLNPLDPTNKKDQTKFYRAIKNNSELAYESNSVDSEEKAENVAKAMSKYNELAAKNSSKIKTLSASQNFENANKPQK</sequence>
<dbReference type="RefSeq" id="WP_135836183.1">
    <property type="nucleotide sequence ID" value="NZ_SRPE01000009.1"/>
</dbReference>
<dbReference type="EMBL" id="SRPE01000009">
    <property type="protein sequence ID" value="TGN24513.1"/>
    <property type="molecule type" value="Genomic_DNA"/>
</dbReference>
<gene>
    <name evidence="1" type="ORF">E4J94_12750</name>
</gene>